<reference evidence="3" key="2">
    <citation type="submission" date="2021-04" db="EMBL/GenBank/DDBJ databases">
        <authorList>
            <person name="Gilroy R."/>
        </authorList>
    </citation>
    <scope>NUCLEOTIDE SEQUENCE</scope>
    <source>
        <strain evidence="3">CHK196-7946</strain>
    </source>
</reference>
<protein>
    <submittedName>
        <fullName evidence="3">Metallopeptidase</fullName>
    </submittedName>
</protein>
<dbReference type="Gene3D" id="3.40.50.410">
    <property type="entry name" value="von Willebrand factor, type A domain"/>
    <property type="match status" value="1"/>
</dbReference>
<dbReference type="Pfam" id="PF09967">
    <property type="entry name" value="DUF2201"/>
    <property type="match status" value="1"/>
</dbReference>
<dbReference type="SUPFAM" id="SSF53300">
    <property type="entry name" value="vWA-like"/>
    <property type="match status" value="1"/>
</dbReference>
<evidence type="ECO:0000313" key="3">
    <source>
        <dbReference type="EMBL" id="HJC73818.1"/>
    </source>
</evidence>
<dbReference type="PANTHER" id="PTHR38730">
    <property type="entry name" value="SLL7028 PROTEIN"/>
    <property type="match status" value="1"/>
</dbReference>
<feature type="region of interest" description="Disordered" evidence="1">
    <location>
        <begin position="1"/>
        <end position="22"/>
    </location>
</feature>
<proteinExistence type="predicted"/>
<dbReference type="CDD" id="cd00198">
    <property type="entry name" value="vWFA"/>
    <property type="match status" value="1"/>
</dbReference>
<accession>A0A9D2Q6J5</accession>
<sequence>MTERTLRRTTEKTEERTPEETARRLEQIGREILGICRDELYFSMRFLDVALSSFVYTMDAGVSPFGTDGYHMYFHPRELGGLYRENRILVNRGYLHMVLHCIFRHIWKTGKVRNSVYDGYDSTGNGSGSTNRLWDLSCDIAVEHIIDGYDLRPVRFSRSLLRRETYRKLELSGHVLNAERVSSLLSEWGLTEKEFDMLEEEFRVDDHGYWEKDGQKRPPDQQMQQKWKDIDEKMETDLETFSKEASEKNGSFLGELRVENRERCDYREFLRKFSVFREELKADPDTFDYGFYSYGLSLYENMPLIEPLETREEHRIEEFAVVIDTSMSCSGELIRKFLEETYSVLSENESFFQKVDIHIIQCDEKVHQDVKITSKENLEDYMEHFQLYGEGGTDFRPAFEYIEELRQNREFTDLKGVIYFTDGYGIYPERMPAWRTAFVFLEEDYRDADVPPWAIKLILREEDME</sequence>
<evidence type="ECO:0000256" key="1">
    <source>
        <dbReference type="SAM" id="MobiDB-lite"/>
    </source>
</evidence>
<feature type="domain" description="VWA-like" evidence="2">
    <location>
        <begin position="320"/>
        <end position="455"/>
    </location>
</feature>
<dbReference type="InterPro" id="IPR018698">
    <property type="entry name" value="VWA-like_dom"/>
</dbReference>
<reference evidence="3" key="1">
    <citation type="journal article" date="2021" name="PeerJ">
        <title>Extensive microbial diversity within the chicken gut microbiome revealed by metagenomics and culture.</title>
        <authorList>
            <person name="Gilroy R."/>
            <person name="Ravi A."/>
            <person name="Getino M."/>
            <person name="Pursley I."/>
            <person name="Horton D.L."/>
            <person name="Alikhan N.F."/>
            <person name="Baker D."/>
            <person name="Gharbi K."/>
            <person name="Hall N."/>
            <person name="Watson M."/>
            <person name="Adriaenssens E.M."/>
            <person name="Foster-Nyarko E."/>
            <person name="Jarju S."/>
            <person name="Secka A."/>
            <person name="Antonio M."/>
            <person name="Oren A."/>
            <person name="Chaudhuri R.R."/>
            <person name="La Ragione R."/>
            <person name="Hildebrand F."/>
            <person name="Pallen M.J."/>
        </authorList>
    </citation>
    <scope>NUCLEOTIDE SEQUENCE</scope>
    <source>
        <strain evidence="3">CHK196-7946</strain>
    </source>
</reference>
<evidence type="ECO:0000259" key="2">
    <source>
        <dbReference type="Pfam" id="PF09967"/>
    </source>
</evidence>
<comment type="caution">
    <text evidence="3">The sequence shown here is derived from an EMBL/GenBank/DDBJ whole genome shotgun (WGS) entry which is preliminary data.</text>
</comment>
<evidence type="ECO:0000313" key="4">
    <source>
        <dbReference type="Proteomes" id="UP000823902"/>
    </source>
</evidence>
<organism evidence="3 4">
    <name type="scientific">Candidatus Mediterraneibacter faecavium</name>
    <dbReference type="NCBI Taxonomy" id="2838668"/>
    <lineage>
        <taxon>Bacteria</taxon>
        <taxon>Bacillati</taxon>
        <taxon>Bacillota</taxon>
        <taxon>Clostridia</taxon>
        <taxon>Lachnospirales</taxon>
        <taxon>Lachnospiraceae</taxon>
        <taxon>Mediterraneibacter</taxon>
    </lineage>
</organism>
<dbReference type="InterPro" id="IPR036465">
    <property type="entry name" value="vWFA_dom_sf"/>
</dbReference>
<dbReference type="EMBL" id="DWVY01000010">
    <property type="protein sequence ID" value="HJC73818.1"/>
    <property type="molecule type" value="Genomic_DNA"/>
</dbReference>
<dbReference type="AlphaFoldDB" id="A0A9D2Q6J5"/>
<gene>
    <name evidence="3" type="ORF">H9697_02540</name>
</gene>
<dbReference type="Proteomes" id="UP000823902">
    <property type="component" value="Unassembled WGS sequence"/>
</dbReference>
<name>A0A9D2Q6J5_9FIRM</name>
<dbReference type="PANTHER" id="PTHR38730:SF1">
    <property type="entry name" value="SLL7028 PROTEIN"/>
    <property type="match status" value="1"/>
</dbReference>